<evidence type="ECO:0000256" key="1">
    <source>
        <dbReference type="SAM" id="MobiDB-lite"/>
    </source>
</evidence>
<accession>Q6IKJ3</accession>
<evidence type="ECO:0000313" key="2">
    <source>
        <dbReference type="EMBL" id="DAA03879.1"/>
    </source>
</evidence>
<reference evidence="2" key="1">
    <citation type="journal article" date="2003" name="Genome Biol.">
        <title>An integrated gene annotation and transcriptional profiling approach towards the full gene content of the Drosophila genome.</title>
        <authorList>
            <person name="Hild M."/>
            <person name="Beckmann B."/>
            <person name="Haas S.A."/>
            <person name="Koch B."/>
            <person name="Solovyev V."/>
            <person name="Busold C."/>
            <person name="Fellenberg K."/>
            <person name="Boutros M."/>
            <person name="Vingron M."/>
            <person name="Sauer F."/>
            <person name="Hoheisel J.D."/>
            <person name="Paro R."/>
        </authorList>
    </citation>
    <scope>NUCLEOTIDE SEQUENCE</scope>
</reference>
<feature type="region of interest" description="Disordered" evidence="1">
    <location>
        <begin position="1"/>
        <end position="34"/>
    </location>
</feature>
<gene>
    <name evidence="2" type="ORF">HDC12293</name>
</gene>
<dbReference type="EMBL" id="BK002373">
    <property type="protein sequence ID" value="DAA03879.1"/>
    <property type="molecule type" value="Genomic_DNA"/>
</dbReference>
<dbReference type="AlphaFoldDB" id="Q6IKJ3"/>
<feature type="compositionally biased region" description="Low complexity" evidence="1">
    <location>
        <begin position="1"/>
        <end position="28"/>
    </location>
</feature>
<protein>
    <submittedName>
        <fullName evidence="2">HDC12293</fullName>
    </submittedName>
</protein>
<proteinExistence type="predicted"/>
<organism evidence="2">
    <name type="scientific">Drosophila melanogaster</name>
    <name type="common">Fruit fly</name>
    <dbReference type="NCBI Taxonomy" id="7227"/>
    <lineage>
        <taxon>Eukaryota</taxon>
        <taxon>Metazoa</taxon>
        <taxon>Ecdysozoa</taxon>
        <taxon>Arthropoda</taxon>
        <taxon>Hexapoda</taxon>
        <taxon>Insecta</taxon>
        <taxon>Pterygota</taxon>
        <taxon>Neoptera</taxon>
        <taxon>Endopterygota</taxon>
        <taxon>Diptera</taxon>
        <taxon>Brachycera</taxon>
        <taxon>Muscomorpha</taxon>
        <taxon>Ephydroidea</taxon>
        <taxon>Drosophilidae</taxon>
        <taxon>Drosophila</taxon>
        <taxon>Sophophora</taxon>
    </lineage>
</organism>
<sequence>MSRQQLQQQQQQQQQEQQQHLQQEQLQQPPHNAVTKEDIPRCSCILWLLEAGFKVVKSSPRQDGKSMPTDKSFAGQVVRKFATSGHPLHRKSANNTTNGFIYLRLLCDVARNFLPPGGNRRQLRKIRCVGIEFFGGVWLRSGAPQIQKCAKFTLKRLPPPTSGNKKRKET</sequence>
<name>Q6IKJ3_DROME</name>